<evidence type="ECO:0000313" key="1">
    <source>
        <dbReference type="EMBL" id="MBA2846501.1"/>
    </source>
</evidence>
<name>A0A7J9NSR0_METMI</name>
<dbReference type="Proteomes" id="UP000564425">
    <property type="component" value="Unassembled WGS sequence"/>
</dbReference>
<evidence type="ECO:0000313" key="3">
    <source>
        <dbReference type="Proteomes" id="UP000564425"/>
    </source>
</evidence>
<reference evidence="3 4" key="1">
    <citation type="submission" date="2020-07" db="EMBL/GenBank/DDBJ databases">
        <title>Genomic Encyclopedia of Type Strains, Phase IV (KMG-V): Genome sequencing to study the core and pangenomes of soil and plant-associated prokaryotes.</title>
        <authorList>
            <person name="Whitman W."/>
        </authorList>
    </citation>
    <scope>NUCLEOTIDE SEQUENCE [LARGE SCALE GENOMIC DNA]</scope>
    <source>
        <strain evidence="2 3">A1</strain>
        <strain evidence="1 4">A5</strain>
    </source>
</reference>
<organism evidence="1 4">
    <name type="scientific">Methanococcus maripaludis</name>
    <name type="common">Methanococcus deltae</name>
    <dbReference type="NCBI Taxonomy" id="39152"/>
    <lineage>
        <taxon>Archaea</taxon>
        <taxon>Methanobacteriati</taxon>
        <taxon>Methanobacteriota</taxon>
        <taxon>Methanomada group</taxon>
        <taxon>Methanococci</taxon>
        <taxon>Methanococcales</taxon>
        <taxon>Methanococcaceae</taxon>
        <taxon>Methanococcus</taxon>
    </lineage>
</organism>
<dbReference type="AlphaFoldDB" id="A0A7J9NSR0"/>
<gene>
    <name evidence="2" type="ORF">HNP86_001070</name>
    <name evidence="1" type="ORF">HNP88_000685</name>
</gene>
<sequence>MSKLALYPSGCKNCKPRFKDENGEFYLLSTSKACLLREKDGKFISIKNFVFPLNIKEEILI</sequence>
<dbReference type="EMBL" id="JACDUJ010000001">
    <property type="protein sequence ID" value="MBA2846501.1"/>
    <property type="molecule type" value="Genomic_DNA"/>
</dbReference>
<protein>
    <submittedName>
        <fullName evidence="1">Uncharacterized protein</fullName>
    </submittedName>
</protein>
<accession>A0A7J9NSR0</accession>
<proteinExistence type="predicted"/>
<evidence type="ECO:0000313" key="2">
    <source>
        <dbReference type="EMBL" id="MBA2850939.1"/>
    </source>
</evidence>
<evidence type="ECO:0000313" key="4">
    <source>
        <dbReference type="Proteomes" id="UP000571854"/>
    </source>
</evidence>
<comment type="caution">
    <text evidence="1">The sequence shown here is derived from an EMBL/GenBank/DDBJ whole genome shotgun (WGS) entry which is preliminary data.</text>
</comment>
<dbReference type="EMBL" id="JACDUH010000001">
    <property type="protein sequence ID" value="MBA2850939.1"/>
    <property type="molecule type" value="Genomic_DNA"/>
</dbReference>
<dbReference type="Proteomes" id="UP000571854">
    <property type="component" value="Unassembled WGS sequence"/>
</dbReference>
<dbReference type="RefSeq" id="WP_181491974.1">
    <property type="nucleotide sequence ID" value="NZ_JACDUH010000001.1"/>
</dbReference>